<dbReference type="RefSeq" id="WP_069447128.1">
    <property type="nucleotide sequence ID" value="NZ_MDCJ01000002.1"/>
</dbReference>
<protein>
    <recommendedName>
        <fullName evidence="3">DUF1232 domain-containing protein</fullName>
    </recommendedName>
</protein>
<proteinExistence type="predicted"/>
<dbReference type="OrthoDB" id="9804184at2"/>
<reference evidence="1 2" key="1">
    <citation type="submission" date="2016-08" db="EMBL/GenBank/DDBJ databases">
        <title>Genome sequencing of Vibrio scophthalmi strain FP3289, an isolated from Paralichthys olivaceus.</title>
        <authorList>
            <person name="Han H.-J."/>
        </authorList>
    </citation>
    <scope>NUCLEOTIDE SEQUENCE [LARGE SCALE GENOMIC DNA]</scope>
    <source>
        <strain evidence="1 2">FP3289</strain>
    </source>
</reference>
<name>A0A1E3WRM0_9VIBR</name>
<gene>
    <name evidence="1" type="ORF">VSF3289_02709</name>
</gene>
<accession>A0A1E3WRM0</accession>
<dbReference type="AlphaFoldDB" id="A0A1E3WRM0"/>
<dbReference type="EMBL" id="MDCJ01000002">
    <property type="protein sequence ID" value="ODS12405.1"/>
    <property type="molecule type" value="Genomic_DNA"/>
</dbReference>
<comment type="caution">
    <text evidence="1">The sequence shown here is derived from an EMBL/GenBank/DDBJ whole genome shotgun (WGS) entry which is preliminary data.</text>
</comment>
<sequence>MQSISTSKLWKKLKQVKGTRDVTVKALVLFYLLKDGNTQLWVKSIVIVALAYLINPADPLGVDPLILVDDIVVLSSALTSVANSVKPKHRKKAEQKYLTL</sequence>
<organism evidence="1 2">
    <name type="scientific">Vibrio scophthalmi</name>
    <dbReference type="NCBI Taxonomy" id="45658"/>
    <lineage>
        <taxon>Bacteria</taxon>
        <taxon>Pseudomonadati</taxon>
        <taxon>Pseudomonadota</taxon>
        <taxon>Gammaproteobacteria</taxon>
        <taxon>Vibrionales</taxon>
        <taxon>Vibrionaceae</taxon>
        <taxon>Vibrio</taxon>
    </lineage>
</organism>
<evidence type="ECO:0000313" key="1">
    <source>
        <dbReference type="EMBL" id="ODS12405.1"/>
    </source>
</evidence>
<evidence type="ECO:0000313" key="2">
    <source>
        <dbReference type="Proteomes" id="UP000095131"/>
    </source>
</evidence>
<dbReference type="Proteomes" id="UP000095131">
    <property type="component" value="Unassembled WGS sequence"/>
</dbReference>
<evidence type="ECO:0008006" key="3">
    <source>
        <dbReference type="Google" id="ProtNLM"/>
    </source>
</evidence>